<dbReference type="AlphaFoldDB" id="A0AAV4UYQ1"/>
<evidence type="ECO:0000313" key="2">
    <source>
        <dbReference type="Proteomes" id="UP001054837"/>
    </source>
</evidence>
<gene>
    <name evidence="1" type="ORF">CDAR_563771</name>
</gene>
<sequence length="165" mass="18984">MEGHLMYQNGLVDSVVNFEAHVIRDTSEVYSNVLMPEVVDKSVDWKFLTLDHGFLTKDRQILWFLLAVCSESGVVKFSDLRLVGNLVIGFYRLRSYVSHSKQFFLISINIRNQSSEIDSEAFVFDSFRFLGLQCLEEKCRWLPSVTSSDQLQACSKKAQERSKLS</sequence>
<accession>A0AAV4UYQ1</accession>
<protein>
    <submittedName>
        <fullName evidence="1">Uncharacterized protein</fullName>
    </submittedName>
</protein>
<proteinExistence type="predicted"/>
<name>A0AAV4UYQ1_9ARAC</name>
<dbReference type="EMBL" id="BPLQ01012161">
    <property type="protein sequence ID" value="GIY63051.1"/>
    <property type="molecule type" value="Genomic_DNA"/>
</dbReference>
<evidence type="ECO:0000313" key="1">
    <source>
        <dbReference type="EMBL" id="GIY63051.1"/>
    </source>
</evidence>
<organism evidence="1 2">
    <name type="scientific">Caerostris darwini</name>
    <dbReference type="NCBI Taxonomy" id="1538125"/>
    <lineage>
        <taxon>Eukaryota</taxon>
        <taxon>Metazoa</taxon>
        <taxon>Ecdysozoa</taxon>
        <taxon>Arthropoda</taxon>
        <taxon>Chelicerata</taxon>
        <taxon>Arachnida</taxon>
        <taxon>Araneae</taxon>
        <taxon>Araneomorphae</taxon>
        <taxon>Entelegynae</taxon>
        <taxon>Araneoidea</taxon>
        <taxon>Araneidae</taxon>
        <taxon>Caerostris</taxon>
    </lineage>
</organism>
<keyword evidence="2" id="KW-1185">Reference proteome</keyword>
<reference evidence="1 2" key="1">
    <citation type="submission" date="2021-06" db="EMBL/GenBank/DDBJ databases">
        <title>Caerostris darwini draft genome.</title>
        <authorList>
            <person name="Kono N."/>
            <person name="Arakawa K."/>
        </authorList>
    </citation>
    <scope>NUCLEOTIDE SEQUENCE [LARGE SCALE GENOMIC DNA]</scope>
</reference>
<comment type="caution">
    <text evidence="1">The sequence shown here is derived from an EMBL/GenBank/DDBJ whole genome shotgun (WGS) entry which is preliminary data.</text>
</comment>
<dbReference type="Proteomes" id="UP001054837">
    <property type="component" value="Unassembled WGS sequence"/>
</dbReference>